<evidence type="ECO:0000256" key="1">
    <source>
        <dbReference type="SAM" id="MobiDB-lite"/>
    </source>
</evidence>
<feature type="domain" description="PiggyBac transposable element-derived protein" evidence="2">
    <location>
        <begin position="26"/>
        <end position="120"/>
    </location>
</feature>
<comment type="caution">
    <text evidence="3">The sequence shown here is derived from an EMBL/GenBank/DDBJ whole genome shotgun (WGS) entry which is preliminary data.</text>
</comment>
<name>A0ABD3N1N6_9STRA</name>
<keyword evidence="4" id="KW-1185">Reference proteome</keyword>
<dbReference type="Proteomes" id="UP001530400">
    <property type="component" value="Unassembled WGS sequence"/>
</dbReference>
<sequence length="272" mass="31885">MFSLQFIINLISSKDIDQFKGAPFRLTEVMSYSRFNVIDKAIRYTNKPVPTAFEEKFHDVRQMIDTWNNHMASLMALLPHESMNTWLNKYCPSFMIVPRKQHPYGNKYHSIADGDKGYPIMWQWFCVTAGILAMHDHGVYGQLLVKKRGHYLQVIEGKKFLIHCHREDKYVQKIMSKHGMTVEVEVAEAWRRDKDGQWAKFNYTEPIANHVTSKHWVDDVNNRRHAPIDLEDGWATKWKKLAKEMMQNKITESGGVRSSPVRAKTHNRESFT</sequence>
<evidence type="ECO:0000259" key="2">
    <source>
        <dbReference type="Pfam" id="PF13843"/>
    </source>
</evidence>
<evidence type="ECO:0000313" key="4">
    <source>
        <dbReference type="Proteomes" id="UP001530400"/>
    </source>
</evidence>
<dbReference type="AlphaFoldDB" id="A0ABD3N1N6"/>
<organism evidence="3 4">
    <name type="scientific">Cyclotella atomus</name>
    <dbReference type="NCBI Taxonomy" id="382360"/>
    <lineage>
        <taxon>Eukaryota</taxon>
        <taxon>Sar</taxon>
        <taxon>Stramenopiles</taxon>
        <taxon>Ochrophyta</taxon>
        <taxon>Bacillariophyta</taxon>
        <taxon>Coscinodiscophyceae</taxon>
        <taxon>Thalassiosirophycidae</taxon>
        <taxon>Stephanodiscales</taxon>
        <taxon>Stephanodiscaceae</taxon>
        <taxon>Cyclotella</taxon>
    </lineage>
</organism>
<proteinExistence type="predicted"/>
<protein>
    <recommendedName>
        <fullName evidence="2">PiggyBac transposable element-derived protein domain-containing protein</fullName>
    </recommendedName>
</protein>
<gene>
    <name evidence="3" type="ORF">ACHAWO_008294</name>
</gene>
<dbReference type="EMBL" id="JALLPJ020001353">
    <property type="protein sequence ID" value="KAL3768126.1"/>
    <property type="molecule type" value="Genomic_DNA"/>
</dbReference>
<evidence type="ECO:0000313" key="3">
    <source>
        <dbReference type="EMBL" id="KAL3768126.1"/>
    </source>
</evidence>
<reference evidence="3 4" key="1">
    <citation type="submission" date="2024-10" db="EMBL/GenBank/DDBJ databases">
        <title>Updated reference genomes for cyclostephanoid diatoms.</title>
        <authorList>
            <person name="Roberts W.R."/>
            <person name="Alverson A.J."/>
        </authorList>
    </citation>
    <scope>NUCLEOTIDE SEQUENCE [LARGE SCALE GENOMIC DNA]</scope>
    <source>
        <strain evidence="3 4">AJA010-31</strain>
    </source>
</reference>
<dbReference type="InterPro" id="IPR029526">
    <property type="entry name" value="PGBD"/>
</dbReference>
<accession>A0ABD3N1N6</accession>
<feature type="region of interest" description="Disordered" evidence="1">
    <location>
        <begin position="249"/>
        <end position="272"/>
    </location>
</feature>
<dbReference type="Pfam" id="PF13843">
    <property type="entry name" value="DDE_Tnp_1_7"/>
    <property type="match status" value="1"/>
</dbReference>